<accession>A6ITH6</accession>
<evidence type="ECO:0000313" key="2">
    <source>
        <dbReference type="EMBL" id="EDL80877.1"/>
    </source>
</evidence>
<feature type="region of interest" description="Disordered" evidence="1">
    <location>
        <begin position="81"/>
        <end position="104"/>
    </location>
</feature>
<protein>
    <submittedName>
        <fullName evidence="2">RCG30831</fullName>
    </submittedName>
</protein>
<gene>
    <name evidence="2" type="ORF">rCG_30831</name>
</gene>
<sequence>MRGSRVASRRPKRLGAVGSSLGSWRAPKVLRSPPPRTCDKLGGGRRRQRCVRCPVSGGAGFADARFPDGLATEMPVRLLDRLGTASPGNDSSRLGSKEGQGLEQ</sequence>
<name>A6ITH6_RAT</name>
<evidence type="ECO:0000313" key="3">
    <source>
        <dbReference type="Proteomes" id="UP000234681"/>
    </source>
</evidence>
<organism evidence="2 3">
    <name type="scientific">Rattus norvegicus</name>
    <name type="common">Rat</name>
    <dbReference type="NCBI Taxonomy" id="10116"/>
    <lineage>
        <taxon>Eukaryota</taxon>
        <taxon>Metazoa</taxon>
        <taxon>Chordata</taxon>
        <taxon>Craniata</taxon>
        <taxon>Vertebrata</taxon>
        <taxon>Euteleostomi</taxon>
        <taxon>Mammalia</taxon>
        <taxon>Eutheria</taxon>
        <taxon>Euarchontoglires</taxon>
        <taxon>Glires</taxon>
        <taxon>Rodentia</taxon>
        <taxon>Myomorpha</taxon>
        <taxon>Muroidea</taxon>
        <taxon>Muridae</taxon>
        <taxon>Murinae</taxon>
        <taxon>Rattus</taxon>
    </lineage>
</organism>
<evidence type="ECO:0000256" key="1">
    <source>
        <dbReference type="SAM" id="MobiDB-lite"/>
    </source>
</evidence>
<dbReference type="AlphaFoldDB" id="A6ITH6"/>
<feature type="region of interest" description="Disordered" evidence="1">
    <location>
        <begin position="1"/>
        <end position="45"/>
    </location>
</feature>
<proteinExistence type="predicted"/>
<reference evidence="3" key="1">
    <citation type="submission" date="2005-09" db="EMBL/GenBank/DDBJ databases">
        <authorList>
            <person name="Mural R.J."/>
            <person name="Li P.W."/>
            <person name="Adams M.D."/>
            <person name="Amanatides P.G."/>
            <person name="Baden-Tillson H."/>
            <person name="Barnstead M."/>
            <person name="Chin S.H."/>
            <person name="Dew I."/>
            <person name="Evans C.A."/>
            <person name="Ferriera S."/>
            <person name="Flanigan M."/>
            <person name="Fosler C."/>
            <person name="Glodek A."/>
            <person name="Gu Z."/>
            <person name="Holt R.A."/>
            <person name="Jennings D."/>
            <person name="Kraft C.L."/>
            <person name="Lu F."/>
            <person name="Nguyen T."/>
            <person name="Nusskern D.R."/>
            <person name="Pfannkoch C.M."/>
            <person name="Sitter C."/>
            <person name="Sutton G.G."/>
            <person name="Venter J.C."/>
            <person name="Wang Z."/>
            <person name="Woodage T."/>
            <person name="Zheng X.H."/>
            <person name="Zhong F."/>
        </authorList>
    </citation>
    <scope>NUCLEOTIDE SEQUENCE [LARGE SCALE GENOMIC DNA]</scope>
    <source>
        <strain>BN</strain>
        <strain evidence="3">Sprague-Dawley</strain>
    </source>
</reference>
<dbReference type="EMBL" id="CH473968">
    <property type="protein sequence ID" value="EDL80877.1"/>
    <property type="molecule type" value="Genomic_DNA"/>
</dbReference>
<dbReference type="Proteomes" id="UP000234681">
    <property type="component" value="Chromosome 5"/>
</dbReference>